<dbReference type="GO" id="GO:0031419">
    <property type="term" value="F:cobalamin binding"/>
    <property type="evidence" value="ECO:0007669"/>
    <property type="project" value="InterPro"/>
</dbReference>
<dbReference type="InterPro" id="IPR050554">
    <property type="entry name" value="Met_Synthase/Corrinoid"/>
</dbReference>
<dbReference type="PROSITE" id="PS51332">
    <property type="entry name" value="B12_BINDING"/>
    <property type="match status" value="1"/>
</dbReference>
<dbReference type="Gene3D" id="3.40.50.280">
    <property type="entry name" value="Cobalamin-binding domain"/>
    <property type="match status" value="1"/>
</dbReference>
<gene>
    <name evidence="6" type="ORF">A2Y62_20120</name>
</gene>
<evidence type="ECO:0000259" key="4">
    <source>
        <dbReference type="PROSITE" id="PS51332"/>
    </source>
</evidence>
<dbReference type="InterPro" id="IPR006158">
    <property type="entry name" value="Cobalamin-bd"/>
</dbReference>
<evidence type="ECO:0000313" key="7">
    <source>
        <dbReference type="Proteomes" id="UP000178943"/>
    </source>
</evidence>
<evidence type="ECO:0000256" key="3">
    <source>
        <dbReference type="ARBA" id="ARBA00023285"/>
    </source>
</evidence>
<feature type="domain" description="B12-binding" evidence="4">
    <location>
        <begin position="88"/>
        <end position="211"/>
    </location>
</feature>
<proteinExistence type="inferred from homology"/>
<dbReference type="AlphaFoldDB" id="A0A1F5VTN7"/>
<dbReference type="SUPFAM" id="SSF47644">
    <property type="entry name" value="Methionine synthase domain"/>
    <property type="match status" value="1"/>
</dbReference>
<keyword evidence="3" id="KW-0170">Cobalt</keyword>
<dbReference type="Pfam" id="PF02310">
    <property type="entry name" value="B12-binding"/>
    <property type="match status" value="1"/>
</dbReference>
<feature type="domain" description="B12-binding N-terminal" evidence="5">
    <location>
        <begin position="1"/>
        <end position="88"/>
    </location>
</feature>
<dbReference type="GO" id="GO:0005829">
    <property type="term" value="C:cytosol"/>
    <property type="evidence" value="ECO:0007669"/>
    <property type="project" value="TreeGrafter"/>
</dbReference>
<organism evidence="6 7">
    <name type="scientific">Candidatus Fischerbacteria bacterium RBG_13_37_8</name>
    <dbReference type="NCBI Taxonomy" id="1817863"/>
    <lineage>
        <taxon>Bacteria</taxon>
        <taxon>Candidatus Fischeribacteriota</taxon>
    </lineage>
</organism>
<accession>A0A1F5VTN7</accession>
<dbReference type="GO" id="GO:0046872">
    <property type="term" value="F:metal ion binding"/>
    <property type="evidence" value="ECO:0007669"/>
    <property type="project" value="UniProtKB-KW"/>
</dbReference>
<sequence>MNILTQISENLQKGNDELVEALTQEAIAKNLPPKDILDHGLIAGMNIISDQFKAHEIFLPDVLLAAKAMYAGMNVLKPLLIKDKIPSRGKVVMGTVQGDLHDIGKNLVSIMLQGAGYEIIDLGNDVSPEQFIEAAKTENANIIGMSALLTTTMPVMKKVVALLKEQASAGAIKTVVGGAPVNREFAQEIGADAYGFDAANAVEIVNKLSGH</sequence>
<evidence type="ECO:0000256" key="2">
    <source>
        <dbReference type="ARBA" id="ARBA00022723"/>
    </source>
</evidence>
<comment type="caution">
    <text evidence="6">The sequence shown here is derived from an EMBL/GenBank/DDBJ whole genome shotgun (WGS) entry which is preliminary data.</text>
</comment>
<dbReference type="InterPro" id="IPR036724">
    <property type="entry name" value="Cobalamin-bd_sf"/>
</dbReference>
<dbReference type="EMBL" id="MFGW01000086">
    <property type="protein sequence ID" value="OGF66657.1"/>
    <property type="molecule type" value="Genomic_DNA"/>
</dbReference>
<evidence type="ECO:0000313" key="6">
    <source>
        <dbReference type="EMBL" id="OGF66657.1"/>
    </source>
</evidence>
<dbReference type="GO" id="GO:0050667">
    <property type="term" value="P:homocysteine metabolic process"/>
    <property type="evidence" value="ECO:0007669"/>
    <property type="project" value="TreeGrafter"/>
</dbReference>
<reference evidence="6 7" key="1">
    <citation type="journal article" date="2016" name="Nat. Commun.">
        <title>Thousands of microbial genomes shed light on interconnected biogeochemical processes in an aquifer system.</title>
        <authorList>
            <person name="Anantharaman K."/>
            <person name="Brown C.T."/>
            <person name="Hug L.A."/>
            <person name="Sharon I."/>
            <person name="Castelle C.J."/>
            <person name="Probst A.J."/>
            <person name="Thomas B.C."/>
            <person name="Singh A."/>
            <person name="Wilkins M.J."/>
            <person name="Karaoz U."/>
            <person name="Brodie E.L."/>
            <person name="Williams K.H."/>
            <person name="Hubbard S.S."/>
            <person name="Banfield J.F."/>
        </authorList>
    </citation>
    <scope>NUCLEOTIDE SEQUENCE [LARGE SCALE GENOMIC DNA]</scope>
</reference>
<dbReference type="PANTHER" id="PTHR45833:SF1">
    <property type="entry name" value="METHIONINE SYNTHASE"/>
    <property type="match status" value="1"/>
</dbReference>
<dbReference type="Gene3D" id="1.10.1240.10">
    <property type="entry name" value="Methionine synthase domain"/>
    <property type="match status" value="1"/>
</dbReference>
<comment type="similarity">
    <text evidence="1">Belongs to the methylamine corrinoid protein family.</text>
</comment>
<evidence type="ECO:0000259" key="5">
    <source>
        <dbReference type="PROSITE" id="PS51337"/>
    </source>
</evidence>
<name>A0A1F5VTN7_9BACT</name>
<dbReference type="Pfam" id="PF02607">
    <property type="entry name" value="B12-binding_2"/>
    <property type="match status" value="1"/>
</dbReference>
<dbReference type="CDD" id="cd02070">
    <property type="entry name" value="corrinoid_protein_B12-BD"/>
    <property type="match status" value="1"/>
</dbReference>
<dbReference type="FunFam" id="3.40.50.280:FF:000003">
    <property type="entry name" value="Dimethylamine methyltransferase corrinoid protein"/>
    <property type="match status" value="1"/>
</dbReference>
<dbReference type="PROSITE" id="PS51337">
    <property type="entry name" value="B12_BINDING_NTER"/>
    <property type="match status" value="1"/>
</dbReference>
<dbReference type="InterPro" id="IPR003759">
    <property type="entry name" value="Cbl-bd_cap"/>
</dbReference>
<dbReference type="Proteomes" id="UP000178943">
    <property type="component" value="Unassembled WGS sequence"/>
</dbReference>
<evidence type="ECO:0008006" key="8">
    <source>
        <dbReference type="Google" id="ProtNLM"/>
    </source>
</evidence>
<keyword evidence="2" id="KW-0479">Metal-binding</keyword>
<evidence type="ECO:0000256" key="1">
    <source>
        <dbReference type="ARBA" id="ARBA00010854"/>
    </source>
</evidence>
<dbReference type="SMART" id="SM01018">
    <property type="entry name" value="B12-binding_2"/>
    <property type="match status" value="1"/>
</dbReference>
<dbReference type="InterPro" id="IPR036594">
    <property type="entry name" value="Meth_synthase_dom"/>
</dbReference>
<dbReference type="GO" id="GO:0046653">
    <property type="term" value="P:tetrahydrofolate metabolic process"/>
    <property type="evidence" value="ECO:0007669"/>
    <property type="project" value="TreeGrafter"/>
</dbReference>
<dbReference type="PANTHER" id="PTHR45833">
    <property type="entry name" value="METHIONINE SYNTHASE"/>
    <property type="match status" value="1"/>
</dbReference>
<dbReference type="SUPFAM" id="SSF52242">
    <property type="entry name" value="Cobalamin (vitamin B12)-binding domain"/>
    <property type="match status" value="1"/>
</dbReference>
<dbReference type="STRING" id="1817863.A2Y62_20120"/>
<protein>
    <recommendedName>
        <fullName evidence="8">Methyltransferase</fullName>
    </recommendedName>
</protein>
<dbReference type="GO" id="GO:0008705">
    <property type="term" value="F:methionine synthase activity"/>
    <property type="evidence" value="ECO:0007669"/>
    <property type="project" value="TreeGrafter"/>
</dbReference>